<name>A0A921GM34_9MICO</name>
<dbReference type="AlphaFoldDB" id="A0A921GM34"/>
<evidence type="ECO:0000313" key="1">
    <source>
        <dbReference type="EMBL" id="HJF48438.1"/>
    </source>
</evidence>
<feature type="non-terminal residue" evidence="1">
    <location>
        <position position="1"/>
    </location>
</feature>
<reference evidence="1" key="1">
    <citation type="journal article" date="2021" name="PeerJ">
        <title>Extensive microbial diversity within the chicken gut microbiome revealed by metagenomics and culture.</title>
        <authorList>
            <person name="Gilroy R."/>
            <person name="Ravi A."/>
            <person name="Getino M."/>
            <person name="Pursley I."/>
            <person name="Horton D.L."/>
            <person name="Alikhan N.F."/>
            <person name="Baker D."/>
            <person name="Gharbi K."/>
            <person name="Hall N."/>
            <person name="Watson M."/>
            <person name="Adriaenssens E.M."/>
            <person name="Foster-Nyarko E."/>
            <person name="Jarju S."/>
            <person name="Secka A."/>
            <person name="Antonio M."/>
            <person name="Oren A."/>
            <person name="Chaudhuri R.R."/>
            <person name="La Ragione R."/>
            <person name="Hildebrand F."/>
            <person name="Pallen M.J."/>
        </authorList>
    </citation>
    <scope>NUCLEOTIDE SEQUENCE</scope>
    <source>
        <strain evidence="1">1647</strain>
    </source>
</reference>
<reference evidence="1" key="2">
    <citation type="submission" date="2021-09" db="EMBL/GenBank/DDBJ databases">
        <authorList>
            <person name="Gilroy R."/>
        </authorList>
    </citation>
    <scope>NUCLEOTIDE SEQUENCE</scope>
    <source>
        <strain evidence="1">1647</strain>
    </source>
</reference>
<protein>
    <submittedName>
        <fullName evidence="1">DUF4350 domain-containing protein</fullName>
    </submittedName>
</protein>
<dbReference type="Proteomes" id="UP000775129">
    <property type="component" value="Unassembled WGS sequence"/>
</dbReference>
<organism evidence="1 2">
    <name type="scientific">Brachybacterium paraconglomeratum</name>
    <dbReference type="NCBI Taxonomy" id="173362"/>
    <lineage>
        <taxon>Bacteria</taxon>
        <taxon>Bacillati</taxon>
        <taxon>Actinomycetota</taxon>
        <taxon>Actinomycetes</taxon>
        <taxon>Micrococcales</taxon>
        <taxon>Dermabacteraceae</taxon>
        <taxon>Brachybacterium</taxon>
    </lineage>
</organism>
<evidence type="ECO:0000313" key="2">
    <source>
        <dbReference type="Proteomes" id="UP000775129"/>
    </source>
</evidence>
<dbReference type="EMBL" id="DYWO01000047">
    <property type="protein sequence ID" value="HJF48438.1"/>
    <property type="molecule type" value="Genomic_DNA"/>
</dbReference>
<accession>A0A921GM34</accession>
<comment type="caution">
    <text evidence="1">The sequence shown here is derived from an EMBL/GenBank/DDBJ whole genome shotgun (WGS) entry which is preliminary data.</text>
</comment>
<gene>
    <name evidence="1" type="ORF">K8W24_01360</name>
</gene>
<proteinExistence type="predicted"/>
<sequence>ARLADRLGLRHESALDGLLAALAQHVEESAEQLRALLGPAPVTTDRDLVRLAHDLDRLEKEIDR</sequence>